<protein>
    <submittedName>
        <fullName evidence="2">Uncharacterized protein</fullName>
    </submittedName>
</protein>
<proteinExistence type="predicted"/>
<dbReference type="AlphaFoldDB" id="A0AAJ2VPF7"/>
<reference evidence="2" key="1">
    <citation type="submission" date="2023-11" db="EMBL/GenBank/DDBJ databases">
        <title>MicrobeMod: A computational toolkit for identifying prokaryotic methylation and restriction-modification with nanopore sequencing.</title>
        <authorList>
            <person name="Crits-Christoph A."/>
            <person name="Kang S.C."/>
            <person name="Lee H."/>
            <person name="Ostrov N."/>
        </authorList>
    </citation>
    <scope>NUCLEOTIDE SEQUENCE</scope>
    <source>
        <strain evidence="2">ATCC BAA-953</strain>
    </source>
</reference>
<evidence type="ECO:0000256" key="1">
    <source>
        <dbReference type="SAM" id="MobiDB-lite"/>
    </source>
</evidence>
<accession>A0AAJ2VPF7</accession>
<evidence type="ECO:0000313" key="2">
    <source>
        <dbReference type="EMBL" id="MDX5976694.1"/>
    </source>
</evidence>
<dbReference type="RefSeq" id="WP_198349266.1">
    <property type="nucleotide sequence ID" value="NZ_JABASV010000004.1"/>
</dbReference>
<feature type="region of interest" description="Disordered" evidence="1">
    <location>
        <begin position="196"/>
        <end position="224"/>
    </location>
</feature>
<dbReference type="PANTHER" id="PTHR23159:SF31">
    <property type="entry name" value="CENTROSOME-ASSOCIATED PROTEIN CEP250 ISOFORM X1"/>
    <property type="match status" value="1"/>
</dbReference>
<dbReference type="GeneID" id="303164606"/>
<dbReference type="EMBL" id="JAWXXT010000001">
    <property type="protein sequence ID" value="MDX5976694.1"/>
    <property type="molecule type" value="Genomic_DNA"/>
</dbReference>
<dbReference type="PANTHER" id="PTHR23159">
    <property type="entry name" value="CENTROSOMAL PROTEIN 2"/>
    <property type="match status" value="1"/>
</dbReference>
<sequence>MSLVVYVGIDKFKAESGAAVREQNATEITLSDIAKWQPNTSEAGTAENQLLVIDTFSEEALALLKNWLKKDTASECIIAWPQPDAWLAASLANGVAGEEALNDWLAQAKRLLALFRSARRQVTLAGYLPGCELKVVKAPLLDRCDNAIYQLAAAYISSQSQALKDTHAYLVASSQECPIEESCETQITQAALSEYHARQTESKQGRRSARALQEADAAQERQQQHIARLKGELSSARDEHALLLQQLQSTQQVVAERTNELQVQRELSKQDAQRLQELEQQLQALKKENEALKQAFENQRKEQGVTQQHNQALKKENEALKQTFETQRKENDATQRHNQVLKKENELLKQTLETQREEQNVTQQNTQSLKKENEALKQAFDSQRKEKEVGQQTLNAVQKESAQLLSTLQQVQQAYESLYIEQQTLSEQLSTVYPQNQQELVKSASDQAYLRRQLEKRQSELNTLRTESEQRIHRLERLVQWLRVHAQRHASTAYRESRSYKKALPKQIAALEASPLFDAEWYCKQYPDVAQANIKPAEHFIKFGAIDGRHPGPLFSTEFYLTHYEDVAASGQHPLLHYLRYGKEENREIHPPQYQLSALQTIAKGAKA</sequence>
<gene>
    <name evidence="2" type="ORF">SIL78_03855</name>
</gene>
<organism evidence="2 3">
    <name type="scientific">Vreelandella alkaliphila</name>
    <dbReference type="NCBI Taxonomy" id="272774"/>
    <lineage>
        <taxon>Bacteria</taxon>
        <taxon>Pseudomonadati</taxon>
        <taxon>Pseudomonadota</taxon>
        <taxon>Gammaproteobacteria</taxon>
        <taxon>Oceanospirillales</taxon>
        <taxon>Halomonadaceae</taxon>
        <taxon>Vreelandella</taxon>
    </lineage>
</organism>
<evidence type="ECO:0000313" key="3">
    <source>
        <dbReference type="Proteomes" id="UP001276761"/>
    </source>
</evidence>
<comment type="caution">
    <text evidence="2">The sequence shown here is derived from an EMBL/GenBank/DDBJ whole genome shotgun (WGS) entry which is preliminary data.</text>
</comment>
<name>A0AAJ2VPF7_9GAMM</name>
<dbReference type="Proteomes" id="UP001276761">
    <property type="component" value="Unassembled WGS sequence"/>
</dbReference>